<evidence type="ECO:0000313" key="4">
    <source>
        <dbReference type="Proteomes" id="UP000719412"/>
    </source>
</evidence>
<feature type="compositionally biased region" description="Acidic residues" evidence="1">
    <location>
        <begin position="290"/>
        <end position="318"/>
    </location>
</feature>
<evidence type="ECO:0000313" key="3">
    <source>
        <dbReference type="EMBL" id="KAH0811801.1"/>
    </source>
</evidence>
<sequence>MAVKYFLTSFFCLSNLLPSTLPLKNFQHCTLIEIEDNYYGLFVDDHESDNNIPKHFVGVCDLQTLSKWQPCPFGYSSGTCEPGSGRIHRKLCDFHTQPASQPRCNCSRSLKSRQLESIPDFPTCLLGGRCLDSKCTLVSRRSARRTALAINNCIQCMTKHPVKTPLPYIQQINQPTSFQDVGMARVGSSDWRRVKRAEITPSPILENGKDYGIVTIQKSDRNVRTCSLSRKYRGYVPADIKNKQLYSQKLANSEFELEENSNIALTRILRAISKSRKLFRHKVLRRGNDEEADDDDDDEDDDNIGEDIAIEEDDDAEAEVSTTEIAEKAELRQKQHQEIQNYNISQDVNDEERSGEGSNKKKVQEKYLRGVLGLDRETPGYILREECKRNRLRVKAGKKAAKLKDKMDGREKCRILIECWREKNKKRGEEGEREILSEKSMEGEERRCRVCYEERERQLSTCGMDVVKREKGRERNEEKYRMKMEGR</sequence>
<feature type="chain" id="PRO_5035241223" evidence="2">
    <location>
        <begin position="23"/>
        <end position="487"/>
    </location>
</feature>
<evidence type="ECO:0000256" key="1">
    <source>
        <dbReference type="SAM" id="MobiDB-lite"/>
    </source>
</evidence>
<comment type="caution">
    <text evidence="3">The sequence shown here is derived from an EMBL/GenBank/DDBJ whole genome shotgun (WGS) entry which is preliminary data.</text>
</comment>
<dbReference type="Proteomes" id="UP000719412">
    <property type="component" value="Unassembled WGS sequence"/>
</dbReference>
<protein>
    <submittedName>
        <fullName evidence="3">Uncharacterized protein</fullName>
    </submittedName>
</protein>
<name>A0A8J6HCD6_TENMO</name>
<feature type="region of interest" description="Disordered" evidence="1">
    <location>
        <begin position="332"/>
        <end position="362"/>
    </location>
</feature>
<feature type="compositionally biased region" description="Basic and acidic residues" evidence="1">
    <location>
        <begin position="351"/>
        <end position="362"/>
    </location>
</feature>
<organism evidence="3 4">
    <name type="scientific">Tenebrio molitor</name>
    <name type="common">Yellow mealworm beetle</name>
    <dbReference type="NCBI Taxonomy" id="7067"/>
    <lineage>
        <taxon>Eukaryota</taxon>
        <taxon>Metazoa</taxon>
        <taxon>Ecdysozoa</taxon>
        <taxon>Arthropoda</taxon>
        <taxon>Hexapoda</taxon>
        <taxon>Insecta</taxon>
        <taxon>Pterygota</taxon>
        <taxon>Neoptera</taxon>
        <taxon>Endopterygota</taxon>
        <taxon>Coleoptera</taxon>
        <taxon>Polyphaga</taxon>
        <taxon>Cucujiformia</taxon>
        <taxon>Tenebrionidae</taxon>
        <taxon>Tenebrio</taxon>
    </lineage>
</organism>
<feature type="region of interest" description="Disordered" evidence="1">
    <location>
        <begin position="287"/>
        <end position="318"/>
    </location>
</feature>
<reference evidence="3" key="2">
    <citation type="submission" date="2021-08" db="EMBL/GenBank/DDBJ databases">
        <authorList>
            <person name="Eriksson T."/>
        </authorList>
    </citation>
    <scope>NUCLEOTIDE SEQUENCE</scope>
    <source>
        <strain evidence="3">Stoneville</strain>
        <tissue evidence="3">Whole head</tissue>
    </source>
</reference>
<reference evidence="3" key="1">
    <citation type="journal article" date="2020" name="J Insects Food Feed">
        <title>The yellow mealworm (Tenebrio molitor) genome: a resource for the emerging insects as food and feed industry.</title>
        <authorList>
            <person name="Eriksson T."/>
            <person name="Andere A."/>
            <person name="Kelstrup H."/>
            <person name="Emery V."/>
            <person name="Picard C."/>
        </authorList>
    </citation>
    <scope>NUCLEOTIDE SEQUENCE</scope>
    <source>
        <strain evidence="3">Stoneville</strain>
        <tissue evidence="3">Whole head</tissue>
    </source>
</reference>
<feature type="compositionally biased region" description="Polar residues" evidence="1">
    <location>
        <begin position="338"/>
        <end position="347"/>
    </location>
</feature>
<keyword evidence="4" id="KW-1185">Reference proteome</keyword>
<evidence type="ECO:0000256" key="2">
    <source>
        <dbReference type="SAM" id="SignalP"/>
    </source>
</evidence>
<accession>A0A8J6HCD6</accession>
<proteinExistence type="predicted"/>
<gene>
    <name evidence="3" type="ORF">GEV33_010989</name>
</gene>
<feature type="signal peptide" evidence="2">
    <location>
        <begin position="1"/>
        <end position="22"/>
    </location>
</feature>
<dbReference type="EMBL" id="JABDTM020026541">
    <property type="protein sequence ID" value="KAH0811801.1"/>
    <property type="molecule type" value="Genomic_DNA"/>
</dbReference>
<keyword evidence="2" id="KW-0732">Signal</keyword>
<dbReference type="AlphaFoldDB" id="A0A8J6HCD6"/>